<keyword evidence="1" id="KW-0645">Protease</keyword>
<proteinExistence type="predicted"/>
<protein>
    <submittedName>
        <fullName evidence="1">Tail-specific protease</fullName>
        <ecNumber evidence="1">3.4.21.102</ecNumber>
    </submittedName>
</protein>
<name>S7VK53_9BACT</name>
<dbReference type="AlphaFoldDB" id="S7VK53"/>
<sequence>MSEELYTSFVDWLQDKEYDYTTRVEKTIEDLEKYSEREKYFGDIKEALENLKKSVSHSKEQDLVTFKDEIKEALKDEIVSRYYYQNGVIEASLDQDPEIESALKVFADAEVYASYLTPVK</sequence>
<evidence type="ECO:0000313" key="2">
    <source>
        <dbReference type="Proteomes" id="UP000014974"/>
    </source>
</evidence>
<dbReference type="STRING" id="641524.ADICYQ_1171"/>
<dbReference type="EC" id="3.4.21.102" evidence="1"/>
<comment type="caution">
    <text evidence="1">The sequence shown here is derived from an EMBL/GenBank/DDBJ whole genome shotgun (WGS) entry which is preliminary data.</text>
</comment>
<accession>S7VK53</accession>
<gene>
    <name evidence="1" type="ORF">ADICYQ_1171</name>
</gene>
<organism evidence="1 2">
    <name type="scientific">Cyclobacterium qasimii M12-11B</name>
    <dbReference type="NCBI Taxonomy" id="641524"/>
    <lineage>
        <taxon>Bacteria</taxon>
        <taxon>Pseudomonadati</taxon>
        <taxon>Bacteroidota</taxon>
        <taxon>Cytophagia</taxon>
        <taxon>Cytophagales</taxon>
        <taxon>Cyclobacteriaceae</taxon>
        <taxon>Cyclobacterium</taxon>
    </lineage>
</organism>
<evidence type="ECO:0000313" key="1">
    <source>
        <dbReference type="EMBL" id="EPR69892.1"/>
    </source>
</evidence>
<dbReference type="GO" id="GO:0006508">
    <property type="term" value="P:proteolysis"/>
    <property type="evidence" value="ECO:0007669"/>
    <property type="project" value="UniProtKB-KW"/>
</dbReference>
<dbReference type="GO" id="GO:0004252">
    <property type="term" value="F:serine-type endopeptidase activity"/>
    <property type="evidence" value="ECO:0007669"/>
    <property type="project" value="UniProtKB-EC"/>
</dbReference>
<reference evidence="1 2" key="1">
    <citation type="journal article" date="2013" name="Genome Announc.">
        <title>Draft Genome Sequence of Cyclobacterium qasimii Strain M12-11BT, Isolated from Arctic Marine Sediment.</title>
        <authorList>
            <person name="Shivaji S."/>
            <person name="Ara S."/>
            <person name="Singh A."/>
            <person name="Kumar Pinnaka A."/>
        </authorList>
    </citation>
    <scope>NUCLEOTIDE SEQUENCE [LARGE SCALE GENOMIC DNA]</scope>
    <source>
        <strain evidence="1 2">M12-11B</strain>
    </source>
</reference>
<dbReference type="Proteomes" id="UP000014974">
    <property type="component" value="Unassembled WGS sequence"/>
</dbReference>
<keyword evidence="1" id="KW-0378">Hydrolase</keyword>
<dbReference type="eggNOG" id="COG0793">
    <property type="taxonomic scope" value="Bacteria"/>
</dbReference>
<dbReference type="EMBL" id="ATNM01000055">
    <property type="protein sequence ID" value="EPR69892.1"/>
    <property type="molecule type" value="Genomic_DNA"/>
</dbReference>